<reference evidence="2 3" key="1">
    <citation type="journal article" date="2021" name="Int. J. Syst. Evol. Microbiol.">
        <title>Steroidobacter gossypii sp. nov., isolated from soil of cotton cropping field.</title>
        <authorList>
            <person name="Huang R."/>
            <person name="Yang S."/>
            <person name="Zhen C."/>
            <person name="Liu W."/>
        </authorList>
    </citation>
    <scope>NUCLEOTIDE SEQUENCE [LARGE SCALE GENOMIC DNA]</scope>
    <source>
        <strain evidence="2 3">S1-65</strain>
    </source>
</reference>
<organism evidence="2 3">
    <name type="scientific">Steroidobacter gossypii</name>
    <dbReference type="NCBI Taxonomy" id="2805490"/>
    <lineage>
        <taxon>Bacteria</taxon>
        <taxon>Pseudomonadati</taxon>
        <taxon>Pseudomonadota</taxon>
        <taxon>Gammaproteobacteria</taxon>
        <taxon>Steroidobacterales</taxon>
        <taxon>Steroidobacteraceae</taxon>
        <taxon>Steroidobacter</taxon>
    </lineage>
</organism>
<proteinExistence type="predicted"/>
<sequence>MQSLDRTQPPADVHTDDLPPRPMRFATYFERELQVRVRAAYERGLVQGSRRQTTLFVTGLVLGWLLNASLGG</sequence>
<dbReference type="RefSeq" id="WP_203168440.1">
    <property type="nucleotide sequence ID" value="NZ_JAEVLS010000003.1"/>
</dbReference>
<comment type="caution">
    <text evidence="2">The sequence shown here is derived from an EMBL/GenBank/DDBJ whole genome shotgun (WGS) entry which is preliminary data.</text>
</comment>
<gene>
    <name evidence="2" type="ORF">JM946_16490</name>
</gene>
<evidence type="ECO:0000256" key="1">
    <source>
        <dbReference type="SAM" id="MobiDB-lite"/>
    </source>
</evidence>
<evidence type="ECO:0000313" key="3">
    <source>
        <dbReference type="Proteomes" id="UP000661077"/>
    </source>
</evidence>
<dbReference type="EMBL" id="JAEVLS010000003">
    <property type="protein sequence ID" value="MBM0106334.1"/>
    <property type="molecule type" value="Genomic_DNA"/>
</dbReference>
<keyword evidence="3" id="KW-1185">Reference proteome</keyword>
<evidence type="ECO:0000313" key="2">
    <source>
        <dbReference type="EMBL" id="MBM0106334.1"/>
    </source>
</evidence>
<dbReference type="Proteomes" id="UP000661077">
    <property type="component" value="Unassembled WGS sequence"/>
</dbReference>
<accession>A0ABS1WZD8</accession>
<feature type="region of interest" description="Disordered" evidence="1">
    <location>
        <begin position="1"/>
        <end position="20"/>
    </location>
</feature>
<protein>
    <submittedName>
        <fullName evidence="2">Uncharacterized protein</fullName>
    </submittedName>
</protein>
<name>A0ABS1WZD8_9GAMM</name>